<name>A0ABM1C5A9_LIMPO</name>
<dbReference type="Proteomes" id="UP000694941">
    <property type="component" value="Unplaced"/>
</dbReference>
<evidence type="ECO:0000256" key="3">
    <source>
        <dbReference type="ARBA" id="ARBA00023315"/>
    </source>
</evidence>
<dbReference type="PANTHER" id="PTHR13256:SF16">
    <property type="entry name" value="ALPHA_BETA-TUBULIN-N-ACETYLTRANSFERASE 9"/>
    <property type="match status" value="1"/>
</dbReference>
<evidence type="ECO:0000256" key="2">
    <source>
        <dbReference type="ARBA" id="ARBA00022679"/>
    </source>
</evidence>
<dbReference type="InterPro" id="IPR016181">
    <property type="entry name" value="Acyl_CoA_acyltransferase"/>
</dbReference>
<dbReference type="Pfam" id="PF13302">
    <property type="entry name" value="Acetyltransf_3"/>
    <property type="match status" value="1"/>
</dbReference>
<evidence type="ECO:0000313" key="5">
    <source>
        <dbReference type="Proteomes" id="UP000694941"/>
    </source>
</evidence>
<sequence>MKDQELQELTASEPLTLEQEYEMQQSWLEDDDKCTFIVLDKEDMKQKSELDSMIGDVNLFLNNPENLKQGEVEVMIAEECKRGQGKGKEALLFMLRYGIEQLQVTSFIAKVKMKNLASKNMFERIGFKEISQSDIFEELTLQLVVTEEWLSWLLSQTKCYHIHVY</sequence>
<dbReference type="InterPro" id="IPR000182">
    <property type="entry name" value="GNAT_dom"/>
</dbReference>
<evidence type="ECO:0000256" key="1">
    <source>
        <dbReference type="ARBA" id="ARBA00009342"/>
    </source>
</evidence>
<keyword evidence="3" id="KW-0012">Acyltransferase</keyword>
<gene>
    <name evidence="6" type="primary">LOC106478449</name>
</gene>
<comment type="similarity">
    <text evidence="1">Belongs to the acetyltransferase family. GNAT subfamily.</text>
</comment>
<evidence type="ECO:0000313" key="6">
    <source>
        <dbReference type="RefSeq" id="XP_013794446.1"/>
    </source>
</evidence>
<dbReference type="InterPro" id="IPR039135">
    <property type="entry name" value="NAT9-like"/>
</dbReference>
<keyword evidence="5" id="KW-1185">Reference proteome</keyword>
<dbReference type="GeneID" id="106478449"/>
<keyword evidence="2" id="KW-0808">Transferase</keyword>
<evidence type="ECO:0000259" key="4">
    <source>
        <dbReference type="Pfam" id="PF13302"/>
    </source>
</evidence>
<feature type="domain" description="N-acetyltransferase" evidence="4">
    <location>
        <begin position="2"/>
        <end position="128"/>
    </location>
</feature>
<reference evidence="6" key="1">
    <citation type="submission" date="2025-08" db="UniProtKB">
        <authorList>
            <consortium name="RefSeq"/>
        </authorList>
    </citation>
    <scope>IDENTIFICATION</scope>
    <source>
        <tissue evidence="6">Muscle</tissue>
    </source>
</reference>
<accession>A0ABM1C5A9</accession>
<dbReference type="RefSeq" id="XP_013794446.1">
    <property type="nucleotide sequence ID" value="XM_013938992.2"/>
</dbReference>
<organism evidence="5 6">
    <name type="scientific">Limulus polyphemus</name>
    <name type="common">Atlantic horseshoe crab</name>
    <dbReference type="NCBI Taxonomy" id="6850"/>
    <lineage>
        <taxon>Eukaryota</taxon>
        <taxon>Metazoa</taxon>
        <taxon>Ecdysozoa</taxon>
        <taxon>Arthropoda</taxon>
        <taxon>Chelicerata</taxon>
        <taxon>Merostomata</taxon>
        <taxon>Xiphosura</taxon>
        <taxon>Limulidae</taxon>
        <taxon>Limulus</taxon>
    </lineage>
</organism>
<proteinExistence type="inferred from homology"/>
<dbReference type="PANTHER" id="PTHR13256">
    <property type="entry name" value="N-ACETYLTRANSFERASE 9"/>
    <property type="match status" value="1"/>
</dbReference>
<dbReference type="Gene3D" id="3.40.630.30">
    <property type="match status" value="1"/>
</dbReference>
<protein>
    <submittedName>
        <fullName evidence="6">N-acetyltransferase 9-like isoform X2</fullName>
    </submittedName>
</protein>
<dbReference type="SUPFAM" id="SSF55729">
    <property type="entry name" value="Acyl-CoA N-acyltransferases (Nat)"/>
    <property type="match status" value="1"/>
</dbReference>